<dbReference type="EMBL" id="BARU01023334">
    <property type="protein sequence ID" value="GAH51919.1"/>
    <property type="molecule type" value="Genomic_DNA"/>
</dbReference>
<feature type="transmembrane region" description="Helical" evidence="1">
    <location>
        <begin position="105"/>
        <end position="121"/>
    </location>
</feature>
<protein>
    <submittedName>
        <fullName evidence="2">Uncharacterized protein</fullName>
    </submittedName>
</protein>
<organism evidence="2">
    <name type="scientific">marine sediment metagenome</name>
    <dbReference type="NCBI Taxonomy" id="412755"/>
    <lineage>
        <taxon>unclassified sequences</taxon>
        <taxon>metagenomes</taxon>
        <taxon>ecological metagenomes</taxon>
    </lineage>
</organism>
<sequence>MPNDKKSRSTNVQELEKKRMEIMQATQKAAQETQKTIQGWQKTLETIAPQITDAIRNYRADTHSQVIENKKIEQHSFTITLTAVMIIFGTVAILTAVAIVPSSGFIFLAGAITGYLFKSFTKL</sequence>
<proteinExistence type="predicted"/>
<reference evidence="2" key="1">
    <citation type="journal article" date="2014" name="Front. Microbiol.">
        <title>High frequency of phylogenetically diverse reductive dehalogenase-homologous genes in deep subseafloor sedimentary metagenomes.</title>
        <authorList>
            <person name="Kawai M."/>
            <person name="Futagami T."/>
            <person name="Toyoda A."/>
            <person name="Takaki Y."/>
            <person name="Nishi S."/>
            <person name="Hori S."/>
            <person name="Arai W."/>
            <person name="Tsubouchi T."/>
            <person name="Morono Y."/>
            <person name="Uchiyama I."/>
            <person name="Ito T."/>
            <person name="Fujiyama A."/>
            <person name="Inagaki F."/>
            <person name="Takami H."/>
        </authorList>
    </citation>
    <scope>NUCLEOTIDE SEQUENCE</scope>
    <source>
        <strain evidence="2">Expedition CK06-06</strain>
    </source>
</reference>
<name>X1HDJ5_9ZZZZ</name>
<dbReference type="AlphaFoldDB" id="X1HDJ5"/>
<evidence type="ECO:0000256" key="1">
    <source>
        <dbReference type="SAM" id="Phobius"/>
    </source>
</evidence>
<evidence type="ECO:0000313" key="2">
    <source>
        <dbReference type="EMBL" id="GAH51919.1"/>
    </source>
</evidence>
<gene>
    <name evidence="2" type="ORF">S03H2_37883</name>
</gene>
<comment type="caution">
    <text evidence="2">The sequence shown here is derived from an EMBL/GenBank/DDBJ whole genome shotgun (WGS) entry which is preliminary data.</text>
</comment>
<keyword evidence="1" id="KW-1133">Transmembrane helix</keyword>
<keyword evidence="1" id="KW-0472">Membrane</keyword>
<feature type="transmembrane region" description="Helical" evidence="1">
    <location>
        <begin position="77"/>
        <end position="99"/>
    </location>
</feature>
<accession>X1HDJ5</accession>
<keyword evidence="1" id="KW-0812">Transmembrane</keyword>